<dbReference type="OrthoDB" id="7208816at2"/>
<dbReference type="EMBL" id="VNIM01000032">
    <property type="protein sequence ID" value="TVV74514.1"/>
    <property type="molecule type" value="Genomic_DNA"/>
</dbReference>
<organism evidence="4 5">
    <name type="scientific">Alterirhizorhabdus solaris</name>
    <dbReference type="NCBI Taxonomy" id="2529389"/>
    <lineage>
        <taxon>Bacteria</taxon>
        <taxon>Pseudomonadati</taxon>
        <taxon>Pseudomonadota</taxon>
        <taxon>Alphaproteobacteria</taxon>
        <taxon>Sphingomonadales</taxon>
        <taxon>Rhizorhabdaceae</taxon>
        <taxon>Alterirhizorhabdus</taxon>
    </lineage>
</organism>
<dbReference type="AlphaFoldDB" id="A0A558R555"/>
<gene>
    <name evidence="4" type="ORF">FOY91_09625</name>
</gene>
<comment type="caution">
    <text evidence="4">The sequence shown here is derived from an EMBL/GenBank/DDBJ whole genome shotgun (WGS) entry which is preliminary data.</text>
</comment>
<accession>A0A558R555</accession>
<evidence type="ECO:0000256" key="1">
    <source>
        <dbReference type="ARBA" id="ARBA00022679"/>
    </source>
</evidence>
<feature type="domain" description="Poly-beta-hydroxybutyrate polymerase N-terminal" evidence="3">
    <location>
        <begin position="97"/>
        <end position="266"/>
    </location>
</feature>
<keyword evidence="1" id="KW-0808">Transferase</keyword>
<dbReference type="InterPro" id="IPR010941">
    <property type="entry name" value="PhaC_N"/>
</dbReference>
<evidence type="ECO:0000313" key="4">
    <source>
        <dbReference type="EMBL" id="TVV74514.1"/>
    </source>
</evidence>
<proteinExistence type="predicted"/>
<dbReference type="PANTHER" id="PTHR36837:SF5">
    <property type="entry name" value="POLY-3-HYDROXYBUTYRATE SYNTHASE"/>
    <property type="match status" value="1"/>
</dbReference>
<dbReference type="RefSeq" id="WP_145150640.1">
    <property type="nucleotide sequence ID" value="NZ_VNIM01000032.1"/>
</dbReference>
<sequence>MTVDLQTPGNASAHMAGALARAGTALMTVASSPRAKKTTRSYDPAVMMNSLLKLTASIDPADLFSAQVKATQEWAGFWVDLWTPQQATDAKDKPRGDRRFADPRWEQPYFRAARDAYLLASRQLRDLVSSAKIEDTSSQAMAGFLLDQYLNAISPTNFVMTNPEVVQRTRETAGANLVNGFAHVLEDFAAGKGIVKRRAAADVFEKGKTIAATPGSVVFQNKLFQLIQYAPTTPDVSLEPLLYVPPLVNRYYMIDLQPKSSLVRWLVEQGRTVFVISWVNPDDSLRDCALEDYVLTGVVEAIGAVRRATDGAKVDLFSFCLGGTLGAMALAWLEAKGRANEVNSATLIGTMLDFSNLGEWAAFVHEAHMDALDDHIGGKGYIDANELQQLFSAVRANDLIWSSVVDHYLLDRPAPPSDLLTWFEDGARIPAAFMKSYNRSLLHANGLTAPGGFTIGDVAIDLAAMRTPAMVIALKADHVSAWNAVYDSSKLLGGPVTFILGGSGHNAGVINPPAANKHGYWTNPDLAGTADTWLESAEKHPGSWWPEWVRWLDRNGSGKRVAARQPGEGGLSVIEAAPGTYATTSY</sequence>
<dbReference type="GO" id="GO:0016746">
    <property type="term" value="F:acyltransferase activity"/>
    <property type="evidence" value="ECO:0007669"/>
    <property type="project" value="UniProtKB-KW"/>
</dbReference>
<dbReference type="InterPro" id="IPR029058">
    <property type="entry name" value="AB_hydrolase_fold"/>
</dbReference>
<protein>
    <submittedName>
        <fullName evidence="4">Class I poly(R)-hydroxyalkanoic acid synthase</fullName>
    </submittedName>
</protein>
<dbReference type="Gene3D" id="3.40.50.1820">
    <property type="entry name" value="alpha/beta hydrolase"/>
    <property type="match status" value="1"/>
</dbReference>
<dbReference type="Pfam" id="PF07167">
    <property type="entry name" value="PhaC_N"/>
    <property type="match status" value="1"/>
</dbReference>
<keyword evidence="2" id="KW-0012">Acyltransferase</keyword>
<keyword evidence="5" id="KW-1185">Reference proteome</keyword>
<name>A0A558R555_9SPHN</name>
<reference evidence="4 5" key="1">
    <citation type="submission" date="2019-07" db="EMBL/GenBank/DDBJ databases">
        <title>Sphingomonas solaris sp. nov., isolated from a solar panel from Boston, Massachusetts.</title>
        <authorList>
            <person name="Tanner K."/>
            <person name="Pascual J."/>
            <person name="Mancuso C."/>
            <person name="Pereto J."/>
            <person name="Khalil A."/>
            <person name="Vilanova C."/>
        </authorList>
    </citation>
    <scope>NUCLEOTIDE SEQUENCE [LARGE SCALE GENOMIC DNA]</scope>
    <source>
        <strain evidence="4 5">R4DWN</strain>
    </source>
</reference>
<evidence type="ECO:0000259" key="3">
    <source>
        <dbReference type="Pfam" id="PF07167"/>
    </source>
</evidence>
<evidence type="ECO:0000313" key="5">
    <source>
        <dbReference type="Proteomes" id="UP000318681"/>
    </source>
</evidence>
<dbReference type="PANTHER" id="PTHR36837">
    <property type="entry name" value="POLY(3-HYDROXYALKANOATE) POLYMERASE SUBUNIT PHAC"/>
    <property type="match status" value="1"/>
</dbReference>
<dbReference type="Proteomes" id="UP000318681">
    <property type="component" value="Unassembled WGS sequence"/>
</dbReference>
<evidence type="ECO:0000256" key="2">
    <source>
        <dbReference type="ARBA" id="ARBA00023315"/>
    </source>
</evidence>
<dbReference type="SUPFAM" id="SSF53474">
    <property type="entry name" value="alpha/beta-Hydrolases"/>
    <property type="match status" value="1"/>
</dbReference>
<dbReference type="GO" id="GO:0042619">
    <property type="term" value="P:poly-hydroxybutyrate biosynthetic process"/>
    <property type="evidence" value="ECO:0007669"/>
    <property type="project" value="InterPro"/>
</dbReference>
<dbReference type="InterPro" id="IPR051321">
    <property type="entry name" value="PHA/PHB_synthase"/>
</dbReference>